<evidence type="ECO:0000259" key="9">
    <source>
        <dbReference type="PROSITE" id="PS50146"/>
    </source>
</evidence>
<dbReference type="GO" id="GO:0008654">
    <property type="term" value="P:phospholipid biosynthetic process"/>
    <property type="evidence" value="ECO:0007669"/>
    <property type="project" value="UniProtKB-KW"/>
</dbReference>
<evidence type="ECO:0000256" key="8">
    <source>
        <dbReference type="ARBA" id="ARBA00023264"/>
    </source>
</evidence>
<dbReference type="Gene3D" id="3.40.50.10330">
    <property type="entry name" value="Probable inorganic polyphosphate/atp-NAD kinase, domain 1"/>
    <property type="match status" value="1"/>
</dbReference>
<keyword evidence="5 10" id="KW-0418">Kinase</keyword>
<dbReference type="GO" id="GO:0005524">
    <property type="term" value="F:ATP binding"/>
    <property type="evidence" value="ECO:0007669"/>
    <property type="project" value="UniProtKB-KW"/>
</dbReference>
<comment type="caution">
    <text evidence="10">The sequence shown here is derived from an EMBL/GenBank/DDBJ whole genome shotgun (WGS) entry which is preliminary data.</text>
</comment>
<dbReference type="GO" id="GO:0005886">
    <property type="term" value="C:plasma membrane"/>
    <property type="evidence" value="ECO:0007669"/>
    <property type="project" value="TreeGrafter"/>
</dbReference>
<dbReference type="PANTHER" id="PTHR12358">
    <property type="entry name" value="SPHINGOSINE KINASE"/>
    <property type="match status" value="1"/>
</dbReference>
<comment type="cofactor">
    <cofactor evidence="1">
        <name>Mg(2+)</name>
        <dbReference type="ChEBI" id="CHEBI:18420"/>
    </cofactor>
</comment>
<dbReference type="RefSeq" id="WP_123668205.1">
    <property type="nucleotide sequence ID" value="NZ_RJKE01000001.1"/>
</dbReference>
<evidence type="ECO:0000256" key="5">
    <source>
        <dbReference type="ARBA" id="ARBA00022777"/>
    </source>
</evidence>
<keyword evidence="7" id="KW-0443">Lipid metabolism</keyword>
<dbReference type="GO" id="GO:0016301">
    <property type="term" value="F:kinase activity"/>
    <property type="evidence" value="ECO:0007669"/>
    <property type="project" value="UniProtKB-KW"/>
</dbReference>
<dbReference type="SMART" id="SM00046">
    <property type="entry name" value="DAGKc"/>
    <property type="match status" value="1"/>
</dbReference>
<dbReference type="InterPro" id="IPR017438">
    <property type="entry name" value="ATP-NAD_kinase_N"/>
</dbReference>
<keyword evidence="4" id="KW-0547">Nucleotide-binding</keyword>
<dbReference type="InterPro" id="IPR016064">
    <property type="entry name" value="NAD/diacylglycerol_kinase_sf"/>
</dbReference>
<evidence type="ECO:0000256" key="6">
    <source>
        <dbReference type="ARBA" id="ARBA00022840"/>
    </source>
</evidence>
<evidence type="ECO:0000256" key="7">
    <source>
        <dbReference type="ARBA" id="ARBA00023209"/>
    </source>
</evidence>
<keyword evidence="7" id="KW-0444">Lipid biosynthesis</keyword>
<evidence type="ECO:0000256" key="1">
    <source>
        <dbReference type="ARBA" id="ARBA00001946"/>
    </source>
</evidence>
<dbReference type="OrthoDB" id="142078at2"/>
<dbReference type="InterPro" id="IPR050187">
    <property type="entry name" value="Lipid_Phosphate_FormReg"/>
</dbReference>
<gene>
    <name evidence="10" type="ORF">EDD29_6733</name>
</gene>
<evidence type="ECO:0000256" key="4">
    <source>
        <dbReference type="ARBA" id="ARBA00022741"/>
    </source>
</evidence>
<dbReference type="SUPFAM" id="SSF111331">
    <property type="entry name" value="NAD kinase/diacylglycerol kinase-like"/>
    <property type="match status" value="1"/>
</dbReference>
<keyword evidence="11" id="KW-1185">Reference proteome</keyword>
<comment type="similarity">
    <text evidence="2">Belongs to the diacylglycerol/lipid kinase family.</text>
</comment>
<organism evidence="10 11">
    <name type="scientific">Actinocorallia herbida</name>
    <dbReference type="NCBI Taxonomy" id="58109"/>
    <lineage>
        <taxon>Bacteria</taxon>
        <taxon>Bacillati</taxon>
        <taxon>Actinomycetota</taxon>
        <taxon>Actinomycetes</taxon>
        <taxon>Streptosporangiales</taxon>
        <taxon>Thermomonosporaceae</taxon>
        <taxon>Actinocorallia</taxon>
    </lineage>
</organism>
<keyword evidence="7" id="KW-0594">Phospholipid biosynthesis</keyword>
<keyword evidence="3" id="KW-0808">Transferase</keyword>
<accession>A0A3N1D6F6</accession>
<proteinExistence type="inferred from homology"/>
<dbReference type="Proteomes" id="UP000272400">
    <property type="component" value="Unassembled WGS sequence"/>
</dbReference>
<dbReference type="Pfam" id="PF00781">
    <property type="entry name" value="DAGK_cat"/>
    <property type="match status" value="1"/>
</dbReference>
<sequence>MRSFTAVVNPTAGGGSSAQALFGLARLLRDAGASLQVDYSRDLRHAADLARQAAARGDTVLGVGGDGIAGTVGGALVGTGAEYAIVPAGRGNDFARQLGLPTEPSKLAELLLHGEARPTDAIEAGGEAALGSVYAGVDALANAHANRTWLKGKASYTWGAVRAFASWKPVTYTVTVDGERLERGAYTVVAANSGYYGYGRKIAPMASVDDGLLDIVIIKHASRRMFLTVMQELESGAHIRRPEVETLRCAEIHIASSRPLPYGCDGELPGWLPVTVRALPSALNIIRP</sequence>
<protein>
    <submittedName>
        <fullName evidence="10">YegS/Rv2252/BmrU family lipid kinase</fullName>
    </submittedName>
</protein>
<reference evidence="10 11" key="1">
    <citation type="submission" date="2018-11" db="EMBL/GenBank/DDBJ databases">
        <title>Sequencing the genomes of 1000 actinobacteria strains.</title>
        <authorList>
            <person name="Klenk H.-P."/>
        </authorList>
    </citation>
    <scope>NUCLEOTIDE SEQUENCE [LARGE SCALE GENOMIC DNA]</scope>
    <source>
        <strain evidence="10 11">DSM 44254</strain>
    </source>
</reference>
<feature type="domain" description="DAGKc" evidence="9">
    <location>
        <begin position="1"/>
        <end position="128"/>
    </location>
</feature>
<keyword evidence="8" id="KW-1208">Phospholipid metabolism</keyword>
<evidence type="ECO:0000313" key="11">
    <source>
        <dbReference type="Proteomes" id="UP000272400"/>
    </source>
</evidence>
<evidence type="ECO:0000313" key="10">
    <source>
        <dbReference type="EMBL" id="ROO89046.1"/>
    </source>
</evidence>
<dbReference type="Pfam" id="PF19279">
    <property type="entry name" value="YegS_C"/>
    <property type="match status" value="1"/>
</dbReference>
<dbReference type="PROSITE" id="PS50146">
    <property type="entry name" value="DAGK"/>
    <property type="match status" value="1"/>
</dbReference>
<dbReference type="InterPro" id="IPR045540">
    <property type="entry name" value="YegS/DAGK_C"/>
</dbReference>
<dbReference type="PANTHER" id="PTHR12358:SF106">
    <property type="entry name" value="LIPID KINASE YEGS"/>
    <property type="match status" value="1"/>
</dbReference>
<keyword evidence="6" id="KW-0067">ATP-binding</keyword>
<evidence type="ECO:0000256" key="3">
    <source>
        <dbReference type="ARBA" id="ARBA00022679"/>
    </source>
</evidence>
<dbReference type="AlphaFoldDB" id="A0A3N1D6F6"/>
<name>A0A3N1D6F6_9ACTN</name>
<dbReference type="InterPro" id="IPR001206">
    <property type="entry name" value="Diacylglycerol_kinase_cat_dom"/>
</dbReference>
<dbReference type="Gene3D" id="2.60.200.40">
    <property type="match status" value="1"/>
</dbReference>
<dbReference type="EMBL" id="RJKE01000001">
    <property type="protein sequence ID" value="ROO89046.1"/>
    <property type="molecule type" value="Genomic_DNA"/>
</dbReference>
<evidence type="ECO:0000256" key="2">
    <source>
        <dbReference type="ARBA" id="ARBA00005983"/>
    </source>
</evidence>